<dbReference type="PANTHER" id="PTHR33376:SF5">
    <property type="entry name" value="EXTRACYTOPLASMIC SOLUTE RECEPTOR PROTEIN"/>
    <property type="match status" value="1"/>
</dbReference>
<dbReference type="Pfam" id="PF03480">
    <property type="entry name" value="DctP"/>
    <property type="match status" value="1"/>
</dbReference>
<proteinExistence type="predicted"/>
<name>A0A3A1YVK5_9BURK</name>
<dbReference type="NCBIfam" id="NF037995">
    <property type="entry name" value="TRAP_S1"/>
    <property type="match status" value="1"/>
</dbReference>
<dbReference type="GO" id="GO:0055085">
    <property type="term" value="P:transmembrane transport"/>
    <property type="evidence" value="ECO:0007669"/>
    <property type="project" value="InterPro"/>
</dbReference>
<dbReference type="OrthoDB" id="6073716at2"/>
<dbReference type="AlphaFoldDB" id="A0A3A1YVK5"/>
<reference evidence="3 4" key="1">
    <citation type="submission" date="2017-08" db="EMBL/GenBank/DDBJ databases">
        <title>Pusillimonas indicus sp. nov., a member of the family Alcaligenaceae isolated from surface seawater.</title>
        <authorList>
            <person name="Li J."/>
        </authorList>
    </citation>
    <scope>NUCLEOTIDE SEQUENCE [LARGE SCALE GENOMIC DNA]</scope>
    <source>
        <strain evidence="3 4">L52-1-41</strain>
    </source>
</reference>
<dbReference type="Proteomes" id="UP000266206">
    <property type="component" value="Unassembled WGS sequence"/>
</dbReference>
<dbReference type="Gene3D" id="3.40.190.170">
    <property type="entry name" value="Bacterial extracellular solute-binding protein, family 7"/>
    <property type="match status" value="1"/>
</dbReference>
<feature type="signal peptide" evidence="2">
    <location>
        <begin position="1"/>
        <end position="25"/>
    </location>
</feature>
<dbReference type="InterPro" id="IPR018389">
    <property type="entry name" value="DctP_fam"/>
</dbReference>
<protein>
    <submittedName>
        <fullName evidence="3">ABC transporter substrate-binding protein</fullName>
    </submittedName>
</protein>
<keyword evidence="1 2" id="KW-0732">Signal</keyword>
<evidence type="ECO:0000256" key="1">
    <source>
        <dbReference type="ARBA" id="ARBA00022729"/>
    </source>
</evidence>
<comment type="caution">
    <text evidence="3">The sequence shown here is derived from an EMBL/GenBank/DDBJ whole genome shotgun (WGS) entry which is preliminary data.</text>
</comment>
<gene>
    <name evidence="3" type="ORF">CJP73_10200</name>
</gene>
<evidence type="ECO:0000313" key="3">
    <source>
        <dbReference type="EMBL" id="RIY40494.1"/>
    </source>
</evidence>
<evidence type="ECO:0000256" key="2">
    <source>
        <dbReference type="SAM" id="SignalP"/>
    </source>
</evidence>
<feature type="chain" id="PRO_5017390854" evidence="2">
    <location>
        <begin position="26"/>
        <end position="328"/>
    </location>
</feature>
<evidence type="ECO:0000313" key="4">
    <source>
        <dbReference type="Proteomes" id="UP000266206"/>
    </source>
</evidence>
<dbReference type="InterPro" id="IPR038404">
    <property type="entry name" value="TRAP_DctP_sf"/>
</dbReference>
<organism evidence="3 4">
    <name type="scientific">Neopusillimonas maritima</name>
    <dbReference type="NCBI Taxonomy" id="2026239"/>
    <lineage>
        <taxon>Bacteria</taxon>
        <taxon>Pseudomonadati</taxon>
        <taxon>Pseudomonadota</taxon>
        <taxon>Betaproteobacteria</taxon>
        <taxon>Burkholderiales</taxon>
        <taxon>Alcaligenaceae</taxon>
        <taxon>Neopusillimonas</taxon>
    </lineage>
</organism>
<dbReference type="EMBL" id="NQYH01000008">
    <property type="protein sequence ID" value="RIY40494.1"/>
    <property type="molecule type" value="Genomic_DNA"/>
</dbReference>
<sequence>MKLFKKSLCALLVGAGVLAAGIASAEEARLRAVSAFTANTAFSRPFEAFVKKVNENGKGLVQIDIIGGPETMPPFELGNAVSKGIVDMANVPGAFYLSLMPAADALRLAEIPIAEQRENGAWEYINELHNKHMNVWYLARTADQQKYHLYLAGNPLEKPDLKGLTLRVSPTYRSFFEALGASLVQTPPGEVYTALERGVVQGYGWPLQGVLDLSWDEVTDYRVDPGFYTVDVNALVNLDSWNKLSAEQKAFLSKMAVEIEQELAANVDAQNAKEKAGQAEAGIKTITFSEADAKTWLETARRTGWEQVDSQAPPEEAKRLKELLTVQK</sequence>
<accession>A0A3A1YVK5</accession>
<dbReference type="PANTHER" id="PTHR33376">
    <property type="match status" value="1"/>
</dbReference>
<dbReference type="RefSeq" id="WP_119516350.1">
    <property type="nucleotide sequence ID" value="NZ_NQYH01000008.1"/>
</dbReference>